<feature type="transmembrane region" description="Helical" evidence="1">
    <location>
        <begin position="65"/>
        <end position="84"/>
    </location>
</feature>
<evidence type="ECO:0000313" key="3">
    <source>
        <dbReference type="Proteomes" id="UP001141950"/>
    </source>
</evidence>
<organism evidence="2 3">
    <name type="scientific">Paenibacillus soyae</name>
    <dbReference type="NCBI Taxonomy" id="2969249"/>
    <lineage>
        <taxon>Bacteria</taxon>
        <taxon>Bacillati</taxon>
        <taxon>Bacillota</taxon>
        <taxon>Bacilli</taxon>
        <taxon>Bacillales</taxon>
        <taxon>Paenibacillaceae</taxon>
        <taxon>Paenibacillus</taxon>
    </lineage>
</organism>
<feature type="transmembrane region" description="Helical" evidence="1">
    <location>
        <begin position="170"/>
        <end position="189"/>
    </location>
</feature>
<keyword evidence="1" id="KW-1133">Transmembrane helix</keyword>
<dbReference type="RefSeq" id="WP_257450877.1">
    <property type="nucleotide sequence ID" value="NZ_JANIPJ010000021.1"/>
</dbReference>
<keyword evidence="3" id="KW-1185">Reference proteome</keyword>
<gene>
    <name evidence="2" type="ORF">NQZ67_23765</name>
</gene>
<dbReference type="AlphaFoldDB" id="A0A9X2MTU9"/>
<comment type="caution">
    <text evidence="2">The sequence shown here is derived from an EMBL/GenBank/DDBJ whole genome shotgun (WGS) entry which is preliminary data.</text>
</comment>
<proteinExistence type="predicted"/>
<dbReference type="EMBL" id="JANIPJ010000021">
    <property type="protein sequence ID" value="MCR2806906.1"/>
    <property type="molecule type" value="Genomic_DNA"/>
</dbReference>
<keyword evidence="1" id="KW-0472">Membrane</keyword>
<dbReference type="NCBIfam" id="NF041644">
    <property type="entry name" value="CBO0543_fam"/>
    <property type="match status" value="1"/>
</dbReference>
<reference evidence="2" key="1">
    <citation type="submission" date="2022-08" db="EMBL/GenBank/DDBJ databases">
        <title>The genomic sequence of strain Paenibacillus sp. SCIV0701.</title>
        <authorList>
            <person name="Zhao H."/>
        </authorList>
    </citation>
    <scope>NUCLEOTIDE SEQUENCE</scope>
    <source>
        <strain evidence="2">SCIV0701</strain>
    </source>
</reference>
<name>A0A9X2MTU9_9BACL</name>
<feature type="transmembrane region" description="Helical" evidence="1">
    <location>
        <begin position="131"/>
        <end position="149"/>
    </location>
</feature>
<sequence length="194" mass="22974">MSTELIILLLSVGVSAIGSIWIIQYDWKRYGALYLISAVVGNILCYIFIQLGFYEFPRVLLGHLFKIPFFEVLTIFPFYVLFGVRFSPKRWGWKIPFYWVLVHVGMTGELLAVNFTDIIRYKNYWDTWDSYTWWWIFLLAFDYVGGLIVPESKRRPIDADLHFRFGRPGWFIIHFILIVTIFLAGFYVGRLSIK</sequence>
<evidence type="ECO:0000313" key="2">
    <source>
        <dbReference type="EMBL" id="MCR2806906.1"/>
    </source>
</evidence>
<feature type="transmembrane region" description="Helical" evidence="1">
    <location>
        <begin position="96"/>
        <end position="119"/>
    </location>
</feature>
<protein>
    <submittedName>
        <fullName evidence="2">Uncharacterized protein</fullName>
    </submittedName>
</protein>
<evidence type="ECO:0000256" key="1">
    <source>
        <dbReference type="SAM" id="Phobius"/>
    </source>
</evidence>
<accession>A0A9X2MTU9</accession>
<feature type="transmembrane region" description="Helical" evidence="1">
    <location>
        <begin position="32"/>
        <end position="53"/>
    </location>
</feature>
<dbReference type="InterPro" id="IPR048147">
    <property type="entry name" value="CBO0543-like"/>
</dbReference>
<feature type="transmembrane region" description="Helical" evidence="1">
    <location>
        <begin position="6"/>
        <end position="25"/>
    </location>
</feature>
<dbReference type="Proteomes" id="UP001141950">
    <property type="component" value="Unassembled WGS sequence"/>
</dbReference>
<keyword evidence="1" id="KW-0812">Transmembrane</keyword>